<reference evidence="1" key="2">
    <citation type="submission" date="2020-11" db="EMBL/GenBank/DDBJ databases">
        <authorList>
            <person name="McCartney M.A."/>
            <person name="Auch B."/>
            <person name="Kono T."/>
            <person name="Mallez S."/>
            <person name="Becker A."/>
            <person name="Gohl D.M."/>
            <person name="Silverstein K.A.T."/>
            <person name="Koren S."/>
            <person name="Bechman K.B."/>
            <person name="Herman A."/>
            <person name="Abrahante J.E."/>
            <person name="Garbe J."/>
        </authorList>
    </citation>
    <scope>NUCLEOTIDE SEQUENCE</scope>
    <source>
        <strain evidence="1">Duluth1</strain>
        <tissue evidence="1">Whole animal</tissue>
    </source>
</reference>
<dbReference type="Proteomes" id="UP000828390">
    <property type="component" value="Unassembled WGS sequence"/>
</dbReference>
<organism evidence="1 2">
    <name type="scientific">Dreissena polymorpha</name>
    <name type="common">Zebra mussel</name>
    <name type="synonym">Mytilus polymorpha</name>
    <dbReference type="NCBI Taxonomy" id="45954"/>
    <lineage>
        <taxon>Eukaryota</taxon>
        <taxon>Metazoa</taxon>
        <taxon>Spiralia</taxon>
        <taxon>Lophotrochozoa</taxon>
        <taxon>Mollusca</taxon>
        <taxon>Bivalvia</taxon>
        <taxon>Autobranchia</taxon>
        <taxon>Heteroconchia</taxon>
        <taxon>Euheterodonta</taxon>
        <taxon>Imparidentia</taxon>
        <taxon>Neoheterodontei</taxon>
        <taxon>Myida</taxon>
        <taxon>Dreissenoidea</taxon>
        <taxon>Dreissenidae</taxon>
        <taxon>Dreissena</taxon>
    </lineage>
</organism>
<comment type="caution">
    <text evidence="1">The sequence shown here is derived from an EMBL/GenBank/DDBJ whole genome shotgun (WGS) entry which is preliminary data.</text>
</comment>
<reference evidence="1" key="1">
    <citation type="journal article" date="2019" name="bioRxiv">
        <title>The Genome of the Zebra Mussel, Dreissena polymorpha: A Resource for Invasive Species Research.</title>
        <authorList>
            <person name="McCartney M.A."/>
            <person name="Auch B."/>
            <person name="Kono T."/>
            <person name="Mallez S."/>
            <person name="Zhang Y."/>
            <person name="Obille A."/>
            <person name="Becker A."/>
            <person name="Abrahante J.E."/>
            <person name="Garbe J."/>
            <person name="Badalamenti J.P."/>
            <person name="Herman A."/>
            <person name="Mangelson H."/>
            <person name="Liachko I."/>
            <person name="Sullivan S."/>
            <person name="Sone E.D."/>
            <person name="Koren S."/>
            <person name="Silverstein K.A.T."/>
            <person name="Beckman K.B."/>
            <person name="Gohl D.M."/>
        </authorList>
    </citation>
    <scope>NUCLEOTIDE SEQUENCE</scope>
    <source>
        <strain evidence="1">Duluth1</strain>
        <tissue evidence="1">Whole animal</tissue>
    </source>
</reference>
<evidence type="ECO:0000313" key="1">
    <source>
        <dbReference type="EMBL" id="KAH3835143.1"/>
    </source>
</evidence>
<accession>A0A9D4K8V9</accession>
<keyword evidence="2" id="KW-1185">Reference proteome</keyword>
<protein>
    <submittedName>
        <fullName evidence="1">Uncharacterized protein</fullName>
    </submittedName>
</protein>
<dbReference type="EMBL" id="JAIWYP010000004">
    <property type="protein sequence ID" value="KAH3835143.1"/>
    <property type="molecule type" value="Genomic_DNA"/>
</dbReference>
<dbReference type="AlphaFoldDB" id="A0A9D4K8V9"/>
<proteinExistence type="predicted"/>
<sequence length="90" mass="10211">MLPTCMAYKIAAEALSLQEGLECGYYYRQMLEDIMKLEGNTIPIIAYIDNKSVIEAVHSTKLVDDKRLRVDIAAISGSLSRNEVKEIRWC</sequence>
<gene>
    <name evidence="1" type="ORF">DPMN_108487</name>
</gene>
<name>A0A9D4K8V9_DREPO</name>
<evidence type="ECO:0000313" key="2">
    <source>
        <dbReference type="Proteomes" id="UP000828390"/>
    </source>
</evidence>